<keyword evidence="7 11" id="KW-0472">Membrane</keyword>
<dbReference type="EMBL" id="JAODUO010000617">
    <property type="protein sequence ID" value="KAK2177134.1"/>
    <property type="molecule type" value="Genomic_DNA"/>
</dbReference>
<keyword evidence="9" id="KW-0325">Glycoprotein</keyword>
<feature type="domain" description="G-protein coupled receptors family 3 profile" evidence="13">
    <location>
        <begin position="568"/>
        <end position="825"/>
    </location>
</feature>
<evidence type="ECO:0000256" key="6">
    <source>
        <dbReference type="ARBA" id="ARBA00023040"/>
    </source>
</evidence>
<feature type="transmembrane region" description="Helical" evidence="11">
    <location>
        <begin position="729"/>
        <end position="749"/>
    </location>
</feature>
<evidence type="ECO:0000313" key="14">
    <source>
        <dbReference type="EMBL" id="KAK2177134.1"/>
    </source>
</evidence>
<organism evidence="14 15">
    <name type="scientific">Ridgeia piscesae</name>
    <name type="common">Tubeworm</name>
    <dbReference type="NCBI Taxonomy" id="27915"/>
    <lineage>
        <taxon>Eukaryota</taxon>
        <taxon>Metazoa</taxon>
        <taxon>Spiralia</taxon>
        <taxon>Lophotrochozoa</taxon>
        <taxon>Annelida</taxon>
        <taxon>Polychaeta</taxon>
        <taxon>Sedentaria</taxon>
        <taxon>Canalipalpata</taxon>
        <taxon>Sabellida</taxon>
        <taxon>Siboglinidae</taxon>
        <taxon>Ridgeia</taxon>
    </lineage>
</organism>
<evidence type="ECO:0000256" key="12">
    <source>
        <dbReference type="SAM" id="SignalP"/>
    </source>
</evidence>
<dbReference type="InterPro" id="IPR050726">
    <property type="entry name" value="mGluR"/>
</dbReference>
<keyword evidence="2" id="KW-1003">Cell membrane</keyword>
<dbReference type="GO" id="GO:0005886">
    <property type="term" value="C:plasma membrane"/>
    <property type="evidence" value="ECO:0007669"/>
    <property type="project" value="UniProtKB-SubCell"/>
</dbReference>
<keyword evidence="4 12" id="KW-0732">Signal</keyword>
<feature type="chain" id="PRO_5041907712" description="G-protein coupled receptors family 3 profile domain-containing protein" evidence="12">
    <location>
        <begin position="20"/>
        <end position="873"/>
    </location>
</feature>
<evidence type="ECO:0000256" key="5">
    <source>
        <dbReference type="ARBA" id="ARBA00022989"/>
    </source>
</evidence>
<dbReference type="FunFam" id="2.10.50.30:FF:000004">
    <property type="entry name" value="Taste receptor type 1 member 3-like protein"/>
    <property type="match status" value="1"/>
</dbReference>
<evidence type="ECO:0000256" key="8">
    <source>
        <dbReference type="ARBA" id="ARBA00023170"/>
    </source>
</evidence>
<evidence type="ECO:0000256" key="4">
    <source>
        <dbReference type="ARBA" id="ARBA00022729"/>
    </source>
</evidence>
<feature type="transmembrane region" description="Helical" evidence="11">
    <location>
        <begin position="606"/>
        <end position="626"/>
    </location>
</feature>
<evidence type="ECO:0000256" key="10">
    <source>
        <dbReference type="ARBA" id="ARBA00023224"/>
    </source>
</evidence>
<dbReference type="Pfam" id="PF00003">
    <property type="entry name" value="7tm_3"/>
    <property type="match status" value="1"/>
</dbReference>
<dbReference type="Pfam" id="PF07562">
    <property type="entry name" value="NCD3G"/>
    <property type="match status" value="1"/>
</dbReference>
<keyword evidence="5 11" id="KW-1133">Transmembrane helix</keyword>
<sequence>MSRLQKLFLLTVVLSTNKAVFQSIGLPEDDLVQEGDLMLGFLFPLSTAEVGRTCGSRVRGFAVQGAQSALYLIDKINKDPNILPNLTLGYAILNDCGRGKVALTRTTRLTPVMGCVRTSCSGGLVPRPFYDVAAVIGPHSSANAILVSTLLSAHHVPQVSYTASSDSLSDKTKYDYFSRVVPPDKYQTEAMVELVDFYGWSYISTLHTEGNYGSTAIRNVNRNAKRRGICIAYAKEVTRDSTEEDFDEIVRALRFFGKARAVVLFLNTFHVTRLLAAITRKNAVGEFIWIGSEAFTRGAFTGLEPAALGAFSMEIPSARVPGFEEFYAKQRPWSGYKGPWYGEFYREDFACSNNSTCDCLYPSITDIPSFHWSHWPSKVMDSVNTIALGLHALISDHCPDHNGSRSVLKLCINGPRLLRYIRNVSFDGYSAKTIALDDNGDLIGGYVIKQVRLADNGEYTHDVIGKWNRLSVGVELDLTQIKWHAKKTNDNLSVIPESVCAKPCAVGEYYIQREVRCCWDCRRCRSNERLNDDVTGCTECDPFTWPDDVNYTTCVRIPATYMRWEDPIGIGLAVLGSAGFLSTLFVMWLFIENRNRKVIKGSSRELSSVIIIGLFIAFMTAIAFIYEPTNSSCYITFFGFNISIAAIFAPLFIKTNRVYRLFAAAERCQLRVTLTSNGTQMIFVAVAIFIQVIMSTFTLLFYPPRAQLNTPVVTERYVELQCDLQLEALLIPLSFNILLLLLCAVFGFLTRQLPDNFNESWYIFISVVTTIFIWIAFLPTYLVAFYAYHKAALLSLALVLNASVTLLCLFVPKLYAVYWIDEKNIKVSNFNNLDFKDREISRTSSLKTTDISVIKVEMEPPQDSSTTDIDMST</sequence>
<evidence type="ECO:0000256" key="9">
    <source>
        <dbReference type="ARBA" id="ARBA00023180"/>
    </source>
</evidence>
<feature type="transmembrane region" description="Helical" evidence="11">
    <location>
        <begin position="632"/>
        <end position="653"/>
    </location>
</feature>
<evidence type="ECO:0000256" key="2">
    <source>
        <dbReference type="ARBA" id="ARBA00022475"/>
    </source>
</evidence>
<dbReference type="InterPro" id="IPR000337">
    <property type="entry name" value="GPCR_3"/>
</dbReference>
<comment type="caution">
    <text evidence="14">The sequence shown here is derived from an EMBL/GenBank/DDBJ whole genome shotgun (WGS) entry which is preliminary data.</text>
</comment>
<dbReference type="PANTHER" id="PTHR24060">
    <property type="entry name" value="METABOTROPIC GLUTAMATE RECEPTOR"/>
    <property type="match status" value="1"/>
</dbReference>
<dbReference type="Gene3D" id="3.40.50.2300">
    <property type="match status" value="2"/>
</dbReference>
<dbReference type="Proteomes" id="UP001209878">
    <property type="component" value="Unassembled WGS sequence"/>
</dbReference>
<keyword evidence="10" id="KW-0807">Transducer</keyword>
<keyword evidence="8" id="KW-0675">Receptor</keyword>
<protein>
    <recommendedName>
        <fullName evidence="13">G-protein coupled receptors family 3 profile domain-containing protein</fullName>
    </recommendedName>
</protein>
<name>A0AAD9KTM5_RIDPI</name>
<dbReference type="InterPro" id="IPR001828">
    <property type="entry name" value="ANF_lig-bd_rcpt"/>
</dbReference>
<dbReference type="AlphaFoldDB" id="A0AAD9KTM5"/>
<dbReference type="CDD" id="cd13953">
    <property type="entry name" value="7tm_classC_mGluR-like"/>
    <property type="match status" value="1"/>
</dbReference>
<feature type="transmembrane region" description="Helical" evidence="11">
    <location>
        <begin position="761"/>
        <end position="787"/>
    </location>
</feature>
<evidence type="ECO:0000256" key="1">
    <source>
        <dbReference type="ARBA" id="ARBA00004651"/>
    </source>
</evidence>
<evidence type="ECO:0000256" key="7">
    <source>
        <dbReference type="ARBA" id="ARBA00023136"/>
    </source>
</evidence>
<proteinExistence type="predicted"/>
<gene>
    <name evidence="14" type="ORF">NP493_618g01031</name>
</gene>
<dbReference type="GO" id="GO:0004930">
    <property type="term" value="F:G protein-coupled receptor activity"/>
    <property type="evidence" value="ECO:0007669"/>
    <property type="project" value="UniProtKB-KW"/>
</dbReference>
<dbReference type="InterPro" id="IPR017978">
    <property type="entry name" value="GPCR_3_C"/>
</dbReference>
<comment type="subcellular location">
    <subcellularLocation>
        <location evidence="1">Cell membrane</location>
        <topology evidence="1">Multi-pass membrane protein</topology>
    </subcellularLocation>
</comment>
<dbReference type="InterPro" id="IPR011500">
    <property type="entry name" value="GPCR_3_9-Cys_dom"/>
</dbReference>
<evidence type="ECO:0000256" key="3">
    <source>
        <dbReference type="ARBA" id="ARBA00022692"/>
    </source>
</evidence>
<dbReference type="Gene3D" id="2.10.50.30">
    <property type="entry name" value="GPCR, family 3, nine cysteines domain"/>
    <property type="match status" value="1"/>
</dbReference>
<feature type="signal peptide" evidence="12">
    <location>
        <begin position="1"/>
        <end position="19"/>
    </location>
</feature>
<evidence type="ECO:0000259" key="13">
    <source>
        <dbReference type="PROSITE" id="PS50259"/>
    </source>
</evidence>
<dbReference type="PRINTS" id="PR00248">
    <property type="entry name" value="GPCRMGR"/>
</dbReference>
<keyword evidence="15" id="KW-1185">Reference proteome</keyword>
<dbReference type="InterPro" id="IPR038550">
    <property type="entry name" value="GPCR_3_9-Cys_sf"/>
</dbReference>
<dbReference type="FunFam" id="3.40.50.2300:FF:000145">
    <property type="entry name" value="Glutamate receptor, metabotropic"/>
    <property type="match status" value="1"/>
</dbReference>
<dbReference type="PROSITE" id="PS50259">
    <property type="entry name" value="G_PROTEIN_RECEP_F3_4"/>
    <property type="match status" value="1"/>
</dbReference>
<dbReference type="InterPro" id="IPR028082">
    <property type="entry name" value="Peripla_BP_I"/>
</dbReference>
<dbReference type="Pfam" id="PF01094">
    <property type="entry name" value="ANF_receptor"/>
    <property type="match status" value="1"/>
</dbReference>
<evidence type="ECO:0000313" key="15">
    <source>
        <dbReference type="Proteomes" id="UP001209878"/>
    </source>
</evidence>
<feature type="transmembrane region" description="Helical" evidence="11">
    <location>
        <begin position="793"/>
        <end position="816"/>
    </location>
</feature>
<keyword evidence="6" id="KW-0297">G-protein coupled receptor</keyword>
<dbReference type="SUPFAM" id="SSF53822">
    <property type="entry name" value="Periplasmic binding protein-like I"/>
    <property type="match status" value="1"/>
</dbReference>
<accession>A0AAD9KTM5</accession>
<reference evidence="14" key="1">
    <citation type="journal article" date="2023" name="Mol. Biol. Evol.">
        <title>Third-Generation Sequencing Reveals the Adaptive Role of the Epigenome in Three Deep-Sea Polychaetes.</title>
        <authorList>
            <person name="Perez M."/>
            <person name="Aroh O."/>
            <person name="Sun Y."/>
            <person name="Lan Y."/>
            <person name="Juniper S.K."/>
            <person name="Young C.R."/>
            <person name="Angers B."/>
            <person name="Qian P.Y."/>
        </authorList>
    </citation>
    <scope>NUCLEOTIDE SEQUENCE</scope>
    <source>
        <strain evidence="14">R07B-5</strain>
    </source>
</reference>
<feature type="transmembrane region" description="Helical" evidence="11">
    <location>
        <begin position="681"/>
        <end position="702"/>
    </location>
</feature>
<keyword evidence="3 11" id="KW-0812">Transmembrane</keyword>
<evidence type="ECO:0000256" key="11">
    <source>
        <dbReference type="SAM" id="Phobius"/>
    </source>
</evidence>
<feature type="transmembrane region" description="Helical" evidence="11">
    <location>
        <begin position="568"/>
        <end position="591"/>
    </location>
</feature>